<accession>A0ABR4NV09</accession>
<dbReference type="Gene3D" id="3.30.465.10">
    <property type="match status" value="1"/>
</dbReference>
<keyword evidence="6 10" id="KW-0285">Flavoprotein</keyword>
<evidence type="ECO:0000256" key="3">
    <source>
        <dbReference type="ARBA" id="ARBA00005466"/>
    </source>
</evidence>
<keyword evidence="7 10" id="KW-0274">FAD</keyword>
<dbReference type="Proteomes" id="UP001623330">
    <property type="component" value="Unassembled WGS sequence"/>
</dbReference>
<evidence type="ECO:0000256" key="4">
    <source>
        <dbReference type="ARBA" id="ARBA00013136"/>
    </source>
</evidence>
<dbReference type="Pfam" id="PF04030">
    <property type="entry name" value="ALO"/>
    <property type="match status" value="1"/>
</dbReference>
<evidence type="ECO:0000256" key="10">
    <source>
        <dbReference type="RuleBase" id="RU367158"/>
    </source>
</evidence>
<dbReference type="PANTHER" id="PTHR43762">
    <property type="entry name" value="L-GULONOLACTONE OXIDASE"/>
    <property type="match status" value="1"/>
</dbReference>
<dbReference type="Gene3D" id="3.30.43.10">
    <property type="entry name" value="Uridine Diphospho-n-acetylenolpyruvylglucosamine Reductase, domain 2"/>
    <property type="match status" value="1"/>
</dbReference>
<keyword evidence="8 10" id="KW-0560">Oxidoreductase</keyword>
<dbReference type="SUPFAM" id="SSF56176">
    <property type="entry name" value="FAD-binding/transporter-associated domain-like"/>
    <property type="match status" value="1"/>
</dbReference>
<evidence type="ECO:0000313" key="13">
    <source>
        <dbReference type="Proteomes" id="UP001623330"/>
    </source>
</evidence>
<dbReference type="InterPro" id="IPR007173">
    <property type="entry name" value="ALO_C"/>
</dbReference>
<comment type="caution">
    <text evidence="12">The sequence shown here is derived from an EMBL/GenBank/DDBJ whole genome shotgun (WGS) entry which is preliminary data.</text>
</comment>
<evidence type="ECO:0000256" key="7">
    <source>
        <dbReference type="ARBA" id="ARBA00022827"/>
    </source>
</evidence>
<dbReference type="NCBIfam" id="TIGR01678">
    <property type="entry name" value="FAD_lactone_ox"/>
    <property type="match status" value="1"/>
</dbReference>
<dbReference type="InterPro" id="IPR030654">
    <property type="entry name" value="Sugar_lactone_oxidase"/>
</dbReference>
<evidence type="ECO:0000256" key="9">
    <source>
        <dbReference type="ARBA" id="ARBA00033418"/>
    </source>
</evidence>
<dbReference type="InterPro" id="IPR016169">
    <property type="entry name" value="FAD-bd_PCMH_sub2"/>
</dbReference>
<feature type="domain" description="FAD-binding PCMH-type" evidence="11">
    <location>
        <begin position="24"/>
        <end position="199"/>
    </location>
</feature>
<dbReference type="InterPro" id="IPR036318">
    <property type="entry name" value="FAD-bd_PCMH-like_sf"/>
</dbReference>
<proteinExistence type="inferred from homology"/>
<dbReference type="PROSITE" id="PS00862">
    <property type="entry name" value="OX2_COVAL_FAD"/>
    <property type="match status" value="1"/>
</dbReference>
<protein>
    <recommendedName>
        <fullName evidence="5 10">D-arabinono-1,4-lactone oxidase</fullName>
        <shortName evidence="10">ALO</shortName>
        <ecNumber evidence="4 10">1.1.3.37</ecNumber>
    </recommendedName>
    <alternativeName>
        <fullName evidence="9 10">L-galactono-gamma-lactone oxidase</fullName>
    </alternativeName>
</protein>
<comment type="cofactor">
    <cofactor evidence="1 10">
        <name>FAD</name>
        <dbReference type="ChEBI" id="CHEBI:57692"/>
    </cofactor>
</comment>
<evidence type="ECO:0000259" key="11">
    <source>
        <dbReference type="PROSITE" id="PS51387"/>
    </source>
</evidence>
<reference evidence="12 13" key="1">
    <citation type="submission" date="2024-05" db="EMBL/GenBank/DDBJ databases">
        <title>Long read based assembly of the Candida bracarensis genome reveals expanded adhesin content.</title>
        <authorList>
            <person name="Marcet-Houben M."/>
            <person name="Ksiezopolska E."/>
            <person name="Gabaldon T."/>
        </authorList>
    </citation>
    <scope>NUCLEOTIDE SEQUENCE [LARGE SCALE GENOMIC DNA]</scope>
    <source>
        <strain evidence="12 13">CBM6</strain>
    </source>
</reference>
<dbReference type="PROSITE" id="PS51387">
    <property type="entry name" value="FAD_PCMH"/>
    <property type="match status" value="1"/>
</dbReference>
<evidence type="ECO:0000313" key="12">
    <source>
        <dbReference type="EMBL" id="KAL3232560.1"/>
    </source>
</evidence>
<gene>
    <name evidence="12" type="ORF">RNJ44_04476</name>
</gene>
<evidence type="ECO:0000256" key="2">
    <source>
        <dbReference type="ARBA" id="ARBA00005083"/>
    </source>
</evidence>
<name>A0ABR4NV09_9SACH</name>
<keyword evidence="10" id="KW-0496">Mitochondrion</keyword>
<dbReference type="InterPro" id="IPR006093">
    <property type="entry name" value="Oxy_OxRdtase_FAD_BS"/>
</dbReference>
<dbReference type="Pfam" id="PF01565">
    <property type="entry name" value="FAD_binding_4"/>
    <property type="match status" value="1"/>
</dbReference>
<sequence length="530" mass="59797">MSSVQELQVLGGRRNFVFKNWAGIYSAKPEWYFQPSSVDDVVALVKAAGKKNKTIVTVGSGHSPSNMCLTNEWMLNLDKLDKVLDFVESKDKSYADVSVQGGIRLFQIHEVLRAKGYAMQSLGSISEQSIGGIISTGTHGSSPYHGLVSSTIVNLTIVNGKGEVLFLDSESNPDTFRAALLSLGKIGIIVGATVRVVPAFNIKSTQEVIKFETLLEKWDTLWTSSEFIRVWWYPYTRKCVLWRGVKTTEPETKPRYSWWGSPLGRFFYETLLWISTKIYPAFTPHVEKFVFKRQYGDVETLGRGDVSVQDSVSGFNMDCLFSQFVDEWGCPMDNGLEVLRSLDHSISQAAANNEFYVHVPVEVRCSNTTLPKEQPDTSSRTKTSLGPVYGNLLRPYLDNTPSQCVYAPISNVTNSQLTLYINATIYRPFKTNAPIHKWFTLFEDTMSAAGGKPHWAKNFLGSTSLSAGKVKSESEYDDYEMRGMAKKVKEWYGDDLEQYKKVRRLQDPDNVFLMNKEWALINGIIDEDEY</sequence>
<dbReference type="PIRSF" id="PIRSF000136">
    <property type="entry name" value="LGO_GLO"/>
    <property type="match status" value="1"/>
</dbReference>
<evidence type="ECO:0000256" key="8">
    <source>
        <dbReference type="ARBA" id="ARBA00023002"/>
    </source>
</evidence>
<comment type="subcellular location">
    <subcellularLocation>
        <location evidence="10">Mitochondrion membrane</location>
    </subcellularLocation>
</comment>
<dbReference type="InterPro" id="IPR016167">
    <property type="entry name" value="FAD-bd_PCMH_sub1"/>
</dbReference>
<comment type="catalytic activity">
    <reaction evidence="10">
        <text>D-arabinono-1,4-lactone + O2 = dehydro-D-arabinono-1,4-lactone + H2O2 + H(+)</text>
        <dbReference type="Rhea" id="RHEA:23756"/>
        <dbReference type="ChEBI" id="CHEBI:15378"/>
        <dbReference type="ChEBI" id="CHEBI:15379"/>
        <dbReference type="ChEBI" id="CHEBI:16240"/>
        <dbReference type="ChEBI" id="CHEBI:16292"/>
        <dbReference type="ChEBI" id="CHEBI:58277"/>
        <dbReference type="EC" id="1.1.3.37"/>
    </reaction>
</comment>
<dbReference type="InterPro" id="IPR016166">
    <property type="entry name" value="FAD-bd_PCMH"/>
</dbReference>
<comment type="similarity">
    <text evidence="3 10">Belongs to the oxygen-dependent FAD-linked oxidoreductase family.</text>
</comment>
<evidence type="ECO:0000256" key="5">
    <source>
        <dbReference type="ARBA" id="ARBA00016426"/>
    </source>
</evidence>
<comment type="pathway">
    <text evidence="2 10">Cofactor biosynthesis; D-erythroascorbate biosynthesis; dehydro-D-arabinono-1,4-lactone from D-arabinose: step 2/2.</text>
</comment>
<organism evidence="12 13">
    <name type="scientific">Nakaseomyces bracarensis</name>
    <dbReference type="NCBI Taxonomy" id="273131"/>
    <lineage>
        <taxon>Eukaryota</taxon>
        <taxon>Fungi</taxon>
        <taxon>Dikarya</taxon>
        <taxon>Ascomycota</taxon>
        <taxon>Saccharomycotina</taxon>
        <taxon>Saccharomycetes</taxon>
        <taxon>Saccharomycetales</taxon>
        <taxon>Saccharomycetaceae</taxon>
        <taxon>Nakaseomyces</taxon>
    </lineage>
</organism>
<evidence type="ECO:0000256" key="1">
    <source>
        <dbReference type="ARBA" id="ARBA00001974"/>
    </source>
</evidence>
<evidence type="ECO:0000256" key="6">
    <source>
        <dbReference type="ARBA" id="ARBA00022630"/>
    </source>
</evidence>
<dbReference type="PANTHER" id="PTHR43762:SF1">
    <property type="entry name" value="D-ARABINONO-1,4-LACTONE OXIDASE"/>
    <property type="match status" value="1"/>
</dbReference>
<keyword evidence="13" id="KW-1185">Reference proteome</keyword>
<dbReference type="EC" id="1.1.3.37" evidence="4 10"/>
<dbReference type="EMBL" id="JBEVYD010000005">
    <property type="protein sequence ID" value="KAL3232560.1"/>
    <property type="molecule type" value="Genomic_DNA"/>
</dbReference>
<dbReference type="InterPro" id="IPR006094">
    <property type="entry name" value="Oxid_FAD_bind_N"/>
</dbReference>
<dbReference type="InterPro" id="IPR010031">
    <property type="entry name" value="FAD_lactone_oxidase-like"/>
</dbReference>